<sequence length="140" mass="15209">MCGDGGRESQGGAIAILNPVNTSLRSSNPRSQAELRFIVGENQSHTDRLIYHGANGRRRDGFFVVIHEQGDLTTSPEEAGCFHKFKFEADASGSGSMTEMRLSQPLEISPGIGGVIGRRISIFDDASMRRRSAEGIIGWN</sequence>
<comment type="caution">
    <text evidence="1">The sequence shown here is derived from an EMBL/GenBank/DDBJ whole genome shotgun (WGS) entry which is preliminary data.</text>
</comment>
<accession>A0A9P4TUV9</accession>
<reference evidence="1" key="1">
    <citation type="journal article" date="2020" name="Stud. Mycol.">
        <title>101 Dothideomycetes genomes: a test case for predicting lifestyles and emergence of pathogens.</title>
        <authorList>
            <person name="Haridas S."/>
            <person name="Albert R."/>
            <person name="Binder M."/>
            <person name="Bloem J."/>
            <person name="Labutti K."/>
            <person name="Salamov A."/>
            <person name="Andreopoulos B."/>
            <person name="Baker S."/>
            <person name="Barry K."/>
            <person name="Bills G."/>
            <person name="Bluhm B."/>
            <person name="Cannon C."/>
            <person name="Castanera R."/>
            <person name="Culley D."/>
            <person name="Daum C."/>
            <person name="Ezra D."/>
            <person name="Gonzalez J."/>
            <person name="Henrissat B."/>
            <person name="Kuo A."/>
            <person name="Liang C."/>
            <person name="Lipzen A."/>
            <person name="Lutzoni F."/>
            <person name="Magnuson J."/>
            <person name="Mondo S."/>
            <person name="Nolan M."/>
            <person name="Ohm R."/>
            <person name="Pangilinan J."/>
            <person name="Park H.-J."/>
            <person name="Ramirez L."/>
            <person name="Alfaro M."/>
            <person name="Sun H."/>
            <person name="Tritt A."/>
            <person name="Yoshinaga Y."/>
            <person name="Zwiers L.-H."/>
            <person name="Turgeon B."/>
            <person name="Goodwin S."/>
            <person name="Spatafora J."/>
            <person name="Crous P."/>
            <person name="Grigoriev I."/>
        </authorList>
    </citation>
    <scope>NUCLEOTIDE SEQUENCE</scope>
    <source>
        <strain evidence="1">CBS 130266</strain>
    </source>
</reference>
<evidence type="ECO:0000313" key="2">
    <source>
        <dbReference type="Proteomes" id="UP000800235"/>
    </source>
</evidence>
<protein>
    <submittedName>
        <fullName evidence="1">Uncharacterized protein</fullName>
    </submittedName>
</protein>
<dbReference type="Proteomes" id="UP000800235">
    <property type="component" value="Unassembled WGS sequence"/>
</dbReference>
<proteinExistence type="predicted"/>
<keyword evidence="2" id="KW-1185">Reference proteome</keyword>
<name>A0A9P4TUV9_9PEZI</name>
<dbReference type="EMBL" id="MU007086">
    <property type="protein sequence ID" value="KAF2422973.1"/>
    <property type="molecule type" value="Genomic_DNA"/>
</dbReference>
<evidence type="ECO:0000313" key="1">
    <source>
        <dbReference type="EMBL" id="KAF2422973.1"/>
    </source>
</evidence>
<organism evidence="1 2">
    <name type="scientific">Tothia fuscella</name>
    <dbReference type="NCBI Taxonomy" id="1048955"/>
    <lineage>
        <taxon>Eukaryota</taxon>
        <taxon>Fungi</taxon>
        <taxon>Dikarya</taxon>
        <taxon>Ascomycota</taxon>
        <taxon>Pezizomycotina</taxon>
        <taxon>Dothideomycetes</taxon>
        <taxon>Pleosporomycetidae</taxon>
        <taxon>Venturiales</taxon>
        <taxon>Cylindrosympodiaceae</taxon>
        <taxon>Tothia</taxon>
    </lineage>
</organism>
<dbReference type="AlphaFoldDB" id="A0A9P4TUV9"/>
<dbReference type="OrthoDB" id="4158189at2759"/>
<gene>
    <name evidence="1" type="ORF">EJ08DRAFT_737685</name>
</gene>